<name>A0A3P7MWN5_DIBLA</name>
<dbReference type="OrthoDB" id="76966at2759"/>
<dbReference type="PANTHER" id="PTHR33331">
    <property type="entry name" value="COILED-COIL DOMAIN-CONTAINING PROTEIN 162"/>
    <property type="match status" value="1"/>
</dbReference>
<accession>A0A3P7MWN5</accession>
<proteinExistence type="predicted"/>
<evidence type="ECO:0000313" key="1">
    <source>
        <dbReference type="EMBL" id="VDN34204.1"/>
    </source>
</evidence>
<protein>
    <submittedName>
        <fullName evidence="1">Uncharacterized protein</fullName>
    </submittedName>
</protein>
<dbReference type="EMBL" id="UYRU01084886">
    <property type="protein sequence ID" value="VDN34204.1"/>
    <property type="molecule type" value="Genomic_DNA"/>
</dbReference>
<organism evidence="1 2">
    <name type="scientific">Dibothriocephalus latus</name>
    <name type="common">Fish tapeworm</name>
    <name type="synonym">Diphyllobothrium latum</name>
    <dbReference type="NCBI Taxonomy" id="60516"/>
    <lineage>
        <taxon>Eukaryota</taxon>
        <taxon>Metazoa</taxon>
        <taxon>Spiralia</taxon>
        <taxon>Lophotrochozoa</taxon>
        <taxon>Platyhelminthes</taxon>
        <taxon>Cestoda</taxon>
        <taxon>Eucestoda</taxon>
        <taxon>Diphyllobothriidea</taxon>
        <taxon>Diphyllobothriidae</taxon>
        <taxon>Dibothriocephalus</taxon>
    </lineage>
</organism>
<reference evidence="1 2" key="1">
    <citation type="submission" date="2018-11" db="EMBL/GenBank/DDBJ databases">
        <authorList>
            <consortium name="Pathogen Informatics"/>
        </authorList>
    </citation>
    <scope>NUCLEOTIDE SEQUENCE [LARGE SCALE GENOMIC DNA]</scope>
</reference>
<dbReference type="Proteomes" id="UP000281553">
    <property type="component" value="Unassembled WGS sequence"/>
</dbReference>
<evidence type="ECO:0000313" key="2">
    <source>
        <dbReference type="Proteomes" id="UP000281553"/>
    </source>
</evidence>
<keyword evidence="2" id="KW-1185">Reference proteome</keyword>
<sequence length="92" mass="10543">MKALSNQCHPSVEALELNVPEPLEPQDESAKELFPWLSFLNSVGPFPIQYPRWTRIEYNIRLCLAGLKHVDRSVSVNEVELRCACIFITQDT</sequence>
<dbReference type="PANTHER" id="PTHR33331:SF13">
    <property type="entry name" value="COILED-COIL DOMAIN CONTAINING 162"/>
    <property type="match status" value="1"/>
</dbReference>
<dbReference type="InterPro" id="IPR040401">
    <property type="entry name" value="CCDC162"/>
</dbReference>
<dbReference type="AlphaFoldDB" id="A0A3P7MWN5"/>
<gene>
    <name evidence="1" type="ORF">DILT_LOCUS16452</name>
</gene>